<dbReference type="PANTHER" id="PTHR31113:SF5">
    <property type="entry name" value="OS04G0405700 PROTEIN"/>
    <property type="match status" value="1"/>
</dbReference>
<protein>
    <submittedName>
        <fullName evidence="7">Uncharacterized protein</fullName>
    </submittedName>
</protein>
<evidence type="ECO:0000256" key="6">
    <source>
        <dbReference type="SAM" id="MobiDB-lite"/>
    </source>
</evidence>
<feature type="region of interest" description="Disordered" evidence="6">
    <location>
        <begin position="57"/>
        <end position="95"/>
    </location>
</feature>
<evidence type="ECO:0000313" key="8">
    <source>
        <dbReference type="Proteomes" id="UP000287651"/>
    </source>
</evidence>
<dbReference type="GO" id="GO:0016020">
    <property type="term" value="C:membrane"/>
    <property type="evidence" value="ECO:0007669"/>
    <property type="project" value="UniProtKB-SubCell"/>
</dbReference>
<proteinExistence type="inferred from homology"/>
<evidence type="ECO:0000256" key="1">
    <source>
        <dbReference type="ARBA" id="ARBA00004370"/>
    </source>
</evidence>
<dbReference type="AlphaFoldDB" id="A0A426XRE5"/>
<gene>
    <name evidence="7" type="ORF">B296_00057379</name>
</gene>
<comment type="subcellular location">
    <subcellularLocation>
        <location evidence="1">Membrane</location>
    </subcellularLocation>
</comment>
<organism evidence="7 8">
    <name type="scientific">Ensete ventricosum</name>
    <name type="common">Abyssinian banana</name>
    <name type="synonym">Musa ensete</name>
    <dbReference type="NCBI Taxonomy" id="4639"/>
    <lineage>
        <taxon>Eukaryota</taxon>
        <taxon>Viridiplantae</taxon>
        <taxon>Streptophyta</taxon>
        <taxon>Embryophyta</taxon>
        <taxon>Tracheophyta</taxon>
        <taxon>Spermatophyta</taxon>
        <taxon>Magnoliopsida</taxon>
        <taxon>Liliopsida</taxon>
        <taxon>Zingiberales</taxon>
        <taxon>Musaceae</taxon>
        <taxon>Ensete</taxon>
    </lineage>
</organism>
<evidence type="ECO:0000256" key="3">
    <source>
        <dbReference type="ARBA" id="ARBA00022692"/>
    </source>
</evidence>
<evidence type="ECO:0000313" key="7">
    <source>
        <dbReference type="EMBL" id="RRT42059.1"/>
    </source>
</evidence>
<keyword evidence="3" id="KW-0812">Transmembrane</keyword>
<accession>A0A426XRE5</accession>
<reference evidence="7 8" key="1">
    <citation type="journal article" date="2014" name="Agronomy (Basel)">
        <title>A Draft Genome Sequence for Ensete ventricosum, the Drought-Tolerant Tree Against Hunger.</title>
        <authorList>
            <person name="Harrison J."/>
            <person name="Moore K.A."/>
            <person name="Paszkiewicz K."/>
            <person name="Jones T."/>
            <person name="Grant M."/>
            <person name="Ambacheew D."/>
            <person name="Muzemil S."/>
            <person name="Studholme D.J."/>
        </authorList>
    </citation>
    <scope>NUCLEOTIDE SEQUENCE [LARGE SCALE GENOMIC DNA]</scope>
</reference>
<dbReference type="Proteomes" id="UP000287651">
    <property type="component" value="Unassembled WGS sequence"/>
</dbReference>
<feature type="compositionally biased region" description="Low complexity" evidence="6">
    <location>
        <begin position="83"/>
        <end position="95"/>
    </location>
</feature>
<feature type="compositionally biased region" description="Basic and acidic residues" evidence="6">
    <location>
        <begin position="69"/>
        <end position="79"/>
    </location>
</feature>
<comment type="similarity">
    <text evidence="2">Belongs to the UPF0496 family.</text>
</comment>
<dbReference type="EMBL" id="AMZH03018104">
    <property type="protein sequence ID" value="RRT42059.1"/>
    <property type="molecule type" value="Genomic_DNA"/>
</dbReference>
<name>A0A426XRE5_ENSVE</name>
<feature type="region of interest" description="Disordered" evidence="6">
    <location>
        <begin position="1"/>
        <end position="20"/>
    </location>
</feature>
<comment type="caution">
    <text evidence="7">The sequence shown here is derived from an EMBL/GenBank/DDBJ whole genome shotgun (WGS) entry which is preliminary data.</text>
</comment>
<dbReference type="PANTHER" id="PTHR31113">
    <property type="entry name" value="UPF0496 PROTEIN 3-RELATED"/>
    <property type="match status" value="1"/>
</dbReference>
<evidence type="ECO:0000256" key="4">
    <source>
        <dbReference type="ARBA" id="ARBA00022989"/>
    </source>
</evidence>
<evidence type="ECO:0000256" key="2">
    <source>
        <dbReference type="ARBA" id="ARBA00009074"/>
    </source>
</evidence>
<keyword evidence="5" id="KW-0472">Membrane</keyword>
<dbReference type="Pfam" id="PF05055">
    <property type="entry name" value="DUF677"/>
    <property type="match status" value="1"/>
</dbReference>
<dbReference type="InterPro" id="IPR007749">
    <property type="entry name" value="DUF677"/>
</dbReference>
<evidence type="ECO:0000256" key="5">
    <source>
        <dbReference type="ARBA" id="ARBA00023136"/>
    </source>
</evidence>
<keyword evidence="4" id="KW-1133">Transmembrane helix</keyword>
<sequence length="458" mass="50663">MLCFGSSTGRSTRRATATAAFSPPPSFPLPGNSRLPLPVYNFVDPVIDCWVADPEEEGEGINGRRWRNRDRSPLSERSDPTTSAAESVAASPASSTINLSREYTRAVTTGSFQEIWSKIHRDQCEGEGEWWDDEETTDLVADVVEAGAPPSSSRMIAQVLQPDRTLIEEALHGAPPTPLARLVSDYFDSSEHTSRFCLSLVRAVFRARSLYAPIGDLIDLLPASTAVDGFPARLTEAQCDLAFDRLLEFDRLGNPFTSSSSDGSRSFHGLRGCFAELKQQLELHLLKASRRYRLMCCATRGSGASLIVSTIGLAVTGVVLATHALVTLLARPALFPGRCHRMIDVPGLRKRQRDYIAQLEAASRGVYVINNDLDTIDRLVARLHATVESDRVLVRLGLESGKGQQHPIQEVLHHLRKNHPSFLHQLEDLEEHVCLYFAAVNRARVLLFRQIQQQPPPP</sequence>